<keyword evidence="2" id="KW-0813">Transport</keyword>
<protein>
    <submittedName>
        <fullName evidence="11">ATP-binding cassette, subfamily B</fullName>
    </submittedName>
</protein>
<keyword evidence="4" id="KW-0547">Nucleotide-binding</keyword>
<dbReference type="InterPro" id="IPR017871">
    <property type="entry name" value="ABC_transporter-like_CS"/>
</dbReference>
<evidence type="ECO:0000256" key="2">
    <source>
        <dbReference type="ARBA" id="ARBA00022448"/>
    </source>
</evidence>
<dbReference type="EMBL" id="FNAV01000008">
    <property type="protein sequence ID" value="SDE83118.1"/>
    <property type="molecule type" value="Genomic_DNA"/>
</dbReference>
<name>A0A1G7G4S5_9RHOB</name>
<feature type="domain" description="ABC transmembrane type-1" evidence="10">
    <location>
        <begin position="17"/>
        <end position="299"/>
    </location>
</feature>
<evidence type="ECO:0000256" key="7">
    <source>
        <dbReference type="ARBA" id="ARBA00023136"/>
    </source>
</evidence>
<feature type="transmembrane region" description="Helical" evidence="8">
    <location>
        <begin position="53"/>
        <end position="77"/>
    </location>
</feature>
<dbReference type="PANTHER" id="PTHR43394">
    <property type="entry name" value="ATP-DEPENDENT PERMEASE MDL1, MITOCHONDRIAL"/>
    <property type="match status" value="1"/>
</dbReference>
<feature type="transmembrane region" description="Helical" evidence="8">
    <location>
        <begin position="158"/>
        <end position="176"/>
    </location>
</feature>
<dbReference type="InterPro" id="IPR003593">
    <property type="entry name" value="AAA+_ATPase"/>
</dbReference>
<feature type="transmembrane region" description="Helical" evidence="8">
    <location>
        <begin position="20"/>
        <end position="41"/>
    </location>
</feature>
<dbReference type="GO" id="GO:0005886">
    <property type="term" value="C:plasma membrane"/>
    <property type="evidence" value="ECO:0007669"/>
    <property type="project" value="UniProtKB-SubCell"/>
</dbReference>
<dbReference type="PROSITE" id="PS50893">
    <property type="entry name" value="ABC_TRANSPORTER_2"/>
    <property type="match status" value="1"/>
</dbReference>
<accession>A0A1G7G4S5</accession>
<dbReference type="FunFam" id="3.40.50.300:FF:000287">
    <property type="entry name" value="Multidrug ABC transporter ATP-binding protein"/>
    <property type="match status" value="1"/>
</dbReference>
<dbReference type="AlphaFoldDB" id="A0A1G7G4S5"/>
<dbReference type="SUPFAM" id="SSF90123">
    <property type="entry name" value="ABC transporter transmembrane region"/>
    <property type="match status" value="1"/>
</dbReference>
<feature type="transmembrane region" description="Helical" evidence="8">
    <location>
        <begin position="253"/>
        <end position="284"/>
    </location>
</feature>
<evidence type="ECO:0000259" key="10">
    <source>
        <dbReference type="PROSITE" id="PS50929"/>
    </source>
</evidence>
<dbReference type="GO" id="GO:0015421">
    <property type="term" value="F:ABC-type oligopeptide transporter activity"/>
    <property type="evidence" value="ECO:0007669"/>
    <property type="project" value="TreeGrafter"/>
</dbReference>
<gene>
    <name evidence="11" type="ORF">SAMN04488105_108124</name>
</gene>
<evidence type="ECO:0000256" key="6">
    <source>
        <dbReference type="ARBA" id="ARBA00022989"/>
    </source>
</evidence>
<dbReference type="PANTHER" id="PTHR43394:SF1">
    <property type="entry name" value="ATP-BINDING CASSETTE SUB-FAMILY B MEMBER 10, MITOCHONDRIAL"/>
    <property type="match status" value="1"/>
</dbReference>
<sequence length="566" mass="61976">MLRQFFDYYRPHMGLFWLDFGCAVLSGLLELAFPLAVAGFIDHLLPQGDWGLTVLASAGLVGVYIVNALLMVVVIYWGHMLGINIETEMRARAFAHLTRLSWGWFDRAETGKLVARVTRDLEEIGEVAHHGPEDLFIAIMTFAGAFALMLWLHPPLAFMTLVVVPLMAWLLGVYGGRMTRNWQAIYARVGAFNVRLEESIGGIRVVQAFTNEAHERARFAEDNARYRATKLDAYRIMATVSALQYMGMRSVQVVVMVAGAAFVFGGSLSTGDYVAFLLLVGVFFRPLEKIAAVVETYPRGIAGFQRYQKLLAQSPDIADAPGAQDAPALSGRIRFEDVQFTYDGARGVLRGVTLEVAPGETVALVGPSGAGKSTLMALVPRFYDPTGGEIRIDGVALTDMTLASLRRQVGLVSQDVFLFGGTLRENIAYGKLDAGEDEILEAVRNARLDTLVSELPQGLDTMVGERGVMLSGGQRQRVAIARVFLRNPPILLLDEATSALDRATEREVQAALARLAVGRTTLIIAHRLETIRHADRIVVLDTGRIVEIGNHDTLVSNQQAYVALLG</sequence>
<dbReference type="Gene3D" id="1.20.1560.10">
    <property type="entry name" value="ABC transporter type 1, transmembrane domain"/>
    <property type="match status" value="1"/>
</dbReference>
<dbReference type="GO" id="GO:0016887">
    <property type="term" value="F:ATP hydrolysis activity"/>
    <property type="evidence" value="ECO:0007669"/>
    <property type="project" value="InterPro"/>
</dbReference>
<feature type="domain" description="ABC transporter" evidence="9">
    <location>
        <begin position="333"/>
        <end position="565"/>
    </location>
</feature>
<dbReference type="STRING" id="282683.SAMN04488105_108124"/>
<keyword evidence="12" id="KW-1185">Reference proteome</keyword>
<evidence type="ECO:0000259" key="9">
    <source>
        <dbReference type="PROSITE" id="PS50893"/>
    </source>
</evidence>
<evidence type="ECO:0000313" key="11">
    <source>
        <dbReference type="EMBL" id="SDE83118.1"/>
    </source>
</evidence>
<keyword evidence="3 8" id="KW-0812">Transmembrane</keyword>
<evidence type="ECO:0000256" key="5">
    <source>
        <dbReference type="ARBA" id="ARBA00022840"/>
    </source>
</evidence>
<dbReference type="PROSITE" id="PS50929">
    <property type="entry name" value="ABC_TM1F"/>
    <property type="match status" value="1"/>
</dbReference>
<evidence type="ECO:0000256" key="1">
    <source>
        <dbReference type="ARBA" id="ARBA00004651"/>
    </source>
</evidence>
<dbReference type="InterPro" id="IPR039421">
    <property type="entry name" value="Type_1_exporter"/>
</dbReference>
<dbReference type="OrthoDB" id="9808328at2"/>
<dbReference type="SMART" id="SM00382">
    <property type="entry name" value="AAA"/>
    <property type="match status" value="1"/>
</dbReference>
<dbReference type="Pfam" id="PF00664">
    <property type="entry name" value="ABC_membrane"/>
    <property type="match status" value="1"/>
</dbReference>
<dbReference type="InterPro" id="IPR011527">
    <property type="entry name" value="ABC1_TM_dom"/>
</dbReference>
<dbReference type="PROSITE" id="PS00211">
    <property type="entry name" value="ABC_TRANSPORTER_1"/>
    <property type="match status" value="1"/>
</dbReference>
<feature type="transmembrane region" description="Helical" evidence="8">
    <location>
        <begin position="135"/>
        <end position="152"/>
    </location>
</feature>
<dbReference type="CDD" id="cd18549">
    <property type="entry name" value="ABC_6TM_YwjA_like"/>
    <property type="match status" value="1"/>
</dbReference>
<evidence type="ECO:0000256" key="8">
    <source>
        <dbReference type="SAM" id="Phobius"/>
    </source>
</evidence>
<dbReference type="InterPro" id="IPR027417">
    <property type="entry name" value="P-loop_NTPase"/>
</dbReference>
<evidence type="ECO:0000256" key="4">
    <source>
        <dbReference type="ARBA" id="ARBA00022741"/>
    </source>
</evidence>
<evidence type="ECO:0000313" key="12">
    <source>
        <dbReference type="Proteomes" id="UP000198994"/>
    </source>
</evidence>
<organism evidence="11 12">
    <name type="scientific">Salipiger thiooxidans</name>
    <dbReference type="NCBI Taxonomy" id="282683"/>
    <lineage>
        <taxon>Bacteria</taxon>
        <taxon>Pseudomonadati</taxon>
        <taxon>Pseudomonadota</taxon>
        <taxon>Alphaproteobacteria</taxon>
        <taxon>Rhodobacterales</taxon>
        <taxon>Roseobacteraceae</taxon>
        <taxon>Salipiger</taxon>
    </lineage>
</organism>
<dbReference type="InterPro" id="IPR036640">
    <property type="entry name" value="ABC1_TM_sf"/>
</dbReference>
<dbReference type="Gene3D" id="3.40.50.300">
    <property type="entry name" value="P-loop containing nucleotide triphosphate hydrolases"/>
    <property type="match status" value="1"/>
</dbReference>
<keyword evidence="6 8" id="KW-1133">Transmembrane helix</keyword>
<comment type="subcellular location">
    <subcellularLocation>
        <location evidence="1">Cell membrane</location>
        <topology evidence="1">Multi-pass membrane protein</topology>
    </subcellularLocation>
</comment>
<dbReference type="Proteomes" id="UP000198994">
    <property type="component" value="Unassembled WGS sequence"/>
</dbReference>
<dbReference type="Pfam" id="PF00005">
    <property type="entry name" value="ABC_tran"/>
    <property type="match status" value="1"/>
</dbReference>
<dbReference type="InterPro" id="IPR003439">
    <property type="entry name" value="ABC_transporter-like_ATP-bd"/>
</dbReference>
<reference evidence="12" key="1">
    <citation type="submission" date="2016-10" db="EMBL/GenBank/DDBJ databases">
        <authorList>
            <person name="Varghese N."/>
            <person name="Submissions S."/>
        </authorList>
    </citation>
    <scope>NUCLEOTIDE SEQUENCE [LARGE SCALE GENOMIC DNA]</scope>
    <source>
        <strain evidence="12">DSM 10146</strain>
    </source>
</reference>
<keyword evidence="5 11" id="KW-0067">ATP-binding</keyword>
<keyword evidence="7 8" id="KW-0472">Membrane</keyword>
<dbReference type="RefSeq" id="WP_089959969.1">
    <property type="nucleotide sequence ID" value="NZ_FNAV01000008.1"/>
</dbReference>
<proteinExistence type="predicted"/>
<dbReference type="GO" id="GO:0005524">
    <property type="term" value="F:ATP binding"/>
    <property type="evidence" value="ECO:0007669"/>
    <property type="project" value="UniProtKB-KW"/>
</dbReference>
<evidence type="ECO:0000256" key="3">
    <source>
        <dbReference type="ARBA" id="ARBA00022692"/>
    </source>
</evidence>
<dbReference type="SUPFAM" id="SSF52540">
    <property type="entry name" value="P-loop containing nucleoside triphosphate hydrolases"/>
    <property type="match status" value="1"/>
</dbReference>